<evidence type="ECO:0000313" key="3">
    <source>
        <dbReference type="EMBL" id="SDX70360.1"/>
    </source>
</evidence>
<dbReference type="InterPro" id="IPR008136">
    <property type="entry name" value="CinA_C"/>
</dbReference>
<dbReference type="SUPFAM" id="SSF142433">
    <property type="entry name" value="CinA-like"/>
    <property type="match status" value="1"/>
</dbReference>
<gene>
    <name evidence="3" type="ORF">SAMN05216564_101164</name>
</gene>
<dbReference type="NCBIfam" id="TIGR00199">
    <property type="entry name" value="PncC_domain"/>
    <property type="match status" value="1"/>
</dbReference>
<proteinExistence type="predicted"/>
<dbReference type="AlphaFoldDB" id="A0A1H3DVK3"/>
<dbReference type="Gene3D" id="3.90.950.20">
    <property type="entry name" value="CinA-like"/>
    <property type="match status" value="1"/>
</dbReference>
<evidence type="ECO:0000313" key="4">
    <source>
        <dbReference type="Proteomes" id="UP000199079"/>
    </source>
</evidence>
<feature type="region of interest" description="Disordered" evidence="1">
    <location>
        <begin position="1"/>
        <end position="51"/>
    </location>
</feature>
<keyword evidence="4" id="KW-1185">Reference proteome</keyword>
<evidence type="ECO:0000259" key="2">
    <source>
        <dbReference type="Pfam" id="PF02464"/>
    </source>
</evidence>
<organism evidence="3 4">
    <name type="scientific">Halopenitus persicus</name>
    <dbReference type="NCBI Taxonomy" id="1048396"/>
    <lineage>
        <taxon>Archaea</taxon>
        <taxon>Methanobacteriati</taxon>
        <taxon>Methanobacteriota</taxon>
        <taxon>Stenosarchaea group</taxon>
        <taxon>Halobacteria</taxon>
        <taxon>Halobacteriales</taxon>
        <taxon>Haloferacaceae</taxon>
        <taxon>Halopenitus</taxon>
    </lineage>
</organism>
<dbReference type="Proteomes" id="UP000199079">
    <property type="component" value="Unassembled WGS sequence"/>
</dbReference>
<feature type="domain" description="CinA C-terminal" evidence="2">
    <location>
        <begin position="53"/>
        <end position="212"/>
    </location>
</feature>
<accession>A0A1H3DVK3</accession>
<protein>
    <submittedName>
        <fullName evidence="3">Nicotinamide-nucleotide amidase</fullName>
    </submittedName>
</protein>
<name>A0A1H3DVK3_9EURY</name>
<evidence type="ECO:0000256" key="1">
    <source>
        <dbReference type="SAM" id="MobiDB-lite"/>
    </source>
</evidence>
<dbReference type="EMBL" id="FNPC01000001">
    <property type="protein sequence ID" value="SDX70360.1"/>
    <property type="molecule type" value="Genomic_DNA"/>
</dbReference>
<dbReference type="Pfam" id="PF02464">
    <property type="entry name" value="CinA"/>
    <property type="match status" value="1"/>
</dbReference>
<dbReference type="InterPro" id="IPR036653">
    <property type="entry name" value="CinA-like_C"/>
</dbReference>
<sequence length="221" mass="22871">MSRESNGRTTDSGEAMTDGGEAVTEDGEATTGNGALPQDVTGALDDGRWTGEKSVEAIVGDVLRDRNETLATAESLTGGLIGSTVTDVPGSSDYFDRGFVTYAYDAKRAELAVPREALDAHGAVSEPVAEAMARGARDRADTSWGLSATGVAGPGGGRDEKPVGLVYVGVAYAAPWGTEASFVRSRRFTFDGDRATIKRKSVESALATLAATIEEDGAETA</sequence>
<reference evidence="4" key="1">
    <citation type="submission" date="2016-10" db="EMBL/GenBank/DDBJ databases">
        <authorList>
            <person name="Varghese N."/>
            <person name="Submissions S."/>
        </authorList>
    </citation>
    <scope>NUCLEOTIDE SEQUENCE [LARGE SCALE GENOMIC DNA]</scope>
    <source>
        <strain evidence="4">DC30,IBRC 10041,KCTC 4046</strain>
    </source>
</reference>